<keyword evidence="2" id="KW-0732">Signal</keyword>
<dbReference type="STRING" id="1265820.PCORN_02978"/>
<dbReference type="PATRIC" id="fig|1265820.5.peg.582"/>
<keyword evidence="1" id="KW-0812">Transmembrane</keyword>
<sequence>MKKIHFIKGVTVMTIMALSLTAVAPLSSLAEDATTPKASVLEGVLASEDVKGIDTDVKLDAEVLSDDFDLEEAVAEMPSVSEMTEEERALFDSIVEEQAELSGIEDLAVMEEALTDFFDADAETYNDLEASQQDFDERLQESESGDTVSMYKNDILQALAPKQVEAFQVRLSVKWAGALLNTAIGFAVGGGVGAIQAFIIKKGKREAEKLFSRTVVSRLKAWGAKKLAVSVGVAVTVALNYLDIGTQIAKQLDKRDKRPNNGYVDIY</sequence>
<keyword evidence="1" id="KW-1133">Transmembrane helix</keyword>
<keyword evidence="1" id="KW-0472">Membrane</keyword>
<accession>W7C4W1</accession>
<evidence type="ECO:0000256" key="2">
    <source>
        <dbReference type="SAM" id="SignalP"/>
    </source>
</evidence>
<feature type="signal peptide" evidence="2">
    <location>
        <begin position="1"/>
        <end position="24"/>
    </location>
</feature>
<dbReference type="AlphaFoldDB" id="W7C4W1"/>
<proteinExistence type="predicted"/>
<feature type="transmembrane region" description="Helical" evidence="1">
    <location>
        <begin position="175"/>
        <end position="200"/>
    </location>
</feature>
<evidence type="ECO:0000313" key="3">
    <source>
        <dbReference type="EMBL" id="EUJ32132.1"/>
    </source>
</evidence>
<dbReference type="EMBL" id="AODE01000007">
    <property type="protein sequence ID" value="EUJ32132.1"/>
    <property type="molecule type" value="Genomic_DNA"/>
</dbReference>
<protein>
    <submittedName>
        <fullName evidence="3">Uncharacterized protein</fullName>
    </submittedName>
</protein>
<dbReference type="Proteomes" id="UP000019254">
    <property type="component" value="Unassembled WGS sequence"/>
</dbReference>
<keyword evidence="4" id="KW-1185">Reference proteome</keyword>
<dbReference type="RefSeq" id="WP_241433047.1">
    <property type="nucleotide sequence ID" value="NZ_AODE01000007.1"/>
</dbReference>
<organism evidence="3 4">
    <name type="scientific">Listeria cornellensis FSL F6-0969</name>
    <dbReference type="NCBI Taxonomy" id="1265820"/>
    <lineage>
        <taxon>Bacteria</taxon>
        <taxon>Bacillati</taxon>
        <taxon>Bacillota</taxon>
        <taxon>Bacilli</taxon>
        <taxon>Bacillales</taxon>
        <taxon>Listeriaceae</taxon>
        <taxon>Listeria</taxon>
    </lineage>
</organism>
<reference evidence="3 4" key="1">
    <citation type="journal article" date="2014" name="Int. J. Syst. Evol. Microbiol.">
        <title>Listeria floridensis sp. nov., Listeria aquatica sp. nov., Listeria cornellensis sp. nov., Listeria riparia sp. nov. and Listeria grandensis sp. nov., from agricultural and natural environments.</title>
        <authorList>
            <person name="den Bakker H.C."/>
            <person name="Warchocki S."/>
            <person name="Wright E.M."/>
            <person name="Allred A.F."/>
            <person name="Ahlstrom C."/>
            <person name="Manuel C.S."/>
            <person name="Stasiewicz M.J."/>
            <person name="Burrell A."/>
            <person name="Roof S."/>
            <person name="Strawn L."/>
            <person name="Fortes E.D."/>
            <person name="Nightingale K.K."/>
            <person name="Kephart D."/>
            <person name="Wiedmann M."/>
        </authorList>
    </citation>
    <scope>NUCLEOTIDE SEQUENCE [LARGE SCALE GENOMIC DNA]</scope>
    <source>
        <strain evidence="4">FSL F6-969</strain>
    </source>
</reference>
<feature type="chain" id="PRO_5039682978" evidence="2">
    <location>
        <begin position="25"/>
        <end position="267"/>
    </location>
</feature>
<evidence type="ECO:0000256" key="1">
    <source>
        <dbReference type="SAM" id="Phobius"/>
    </source>
</evidence>
<comment type="caution">
    <text evidence="3">The sequence shown here is derived from an EMBL/GenBank/DDBJ whole genome shotgun (WGS) entry which is preliminary data.</text>
</comment>
<evidence type="ECO:0000313" key="4">
    <source>
        <dbReference type="Proteomes" id="UP000019254"/>
    </source>
</evidence>
<name>W7C4W1_9LIST</name>
<gene>
    <name evidence="3" type="ORF">PCORN_02978</name>
</gene>